<name>A0A0B0EQU0_9BACT</name>
<dbReference type="Gene3D" id="3.10.510.10">
    <property type="entry name" value="NE1680-like"/>
    <property type="match status" value="1"/>
</dbReference>
<dbReference type="InterPro" id="IPR018592">
    <property type="entry name" value="DUF2024"/>
</dbReference>
<proteinExistence type="predicted"/>
<organism evidence="1 2">
    <name type="scientific">Candidatus Scalindua brodae</name>
    <dbReference type="NCBI Taxonomy" id="237368"/>
    <lineage>
        <taxon>Bacteria</taxon>
        <taxon>Pseudomonadati</taxon>
        <taxon>Planctomycetota</taxon>
        <taxon>Candidatus Brocadiia</taxon>
        <taxon>Candidatus Brocadiales</taxon>
        <taxon>Candidatus Scalinduaceae</taxon>
        <taxon>Candidatus Scalindua</taxon>
    </lineage>
</organism>
<dbReference type="SUPFAM" id="SSF160766">
    <property type="entry name" value="NE1680-like"/>
    <property type="match status" value="1"/>
</dbReference>
<dbReference type="AlphaFoldDB" id="A0A0B0EQU0"/>
<evidence type="ECO:0000313" key="1">
    <source>
        <dbReference type="EMBL" id="KHE93040.1"/>
    </source>
</evidence>
<reference evidence="1 2" key="1">
    <citation type="submission" date="2014-10" db="EMBL/GenBank/DDBJ databases">
        <title>Draft genome of anammox bacterium scalindua brodae, obtained using differential coverage binning of sequence data from two enrichment reactors.</title>
        <authorList>
            <person name="Speth D.R."/>
            <person name="Russ L."/>
            <person name="Kartal B."/>
            <person name="Op den Camp H.J."/>
            <person name="Dutilh B.E."/>
            <person name="Jetten M.S."/>
        </authorList>
    </citation>
    <scope>NUCLEOTIDE SEQUENCE [LARGE SCALE GENOMIC DNA]</scope>
    <source>
        <strain evidence="1">RU1</strain>
    </source>
</reference>
<gene>
    <name evidence="1" type="ORF">SCABRO_01203</name>
</gene>
<dbReference type="Pfam" id="PF09630">
    <property type="entry name" value="DUF2024"/>
    <property type="match status" value="1"/>
</dbReference>
<sequence>MKVSVFDTYVVKKNGITMHFDIIVPEDQPHEKVIQYGIEYLKRVGQEGQPLTTKECSFCHIEEASEEVESAIKEDGYYIYEMEECN</sequence>
<dbReference type="EMBL" id="JRYO01000081">
    <property type="protein sequence ID" value="KHE93040.1"/>
    <property type="molecule type" value="Genomic_DNA"/>
</dbReference>
<protein>
    <recommendedName>
        <fullName evidence="3">DUF2024 domain-containing protein</fullName>
    </recommendedName>
</protein>
<accession>A0A0B0EQU0</accession>
<evidence type="ECO:0000313" key="2">
    <source>
        <dbReference type="Proteomes" id="UP000030652"/>
    </source>
</evidence>
<dbReference type="eggNOG" id="ENOG503320J">
    <property type="taxonomic scope" value="Bacteria"/>
</dbReference>
<evidence type="ECO:0008006" key="3">
    <source>
        <dbReference type="Google" id="ProtNLM"/>
    </source>
</evidence>
<dbReference type="Proteomes" id="UP000030652">
    <property type="component" value="Unassembled WGS sequence"/>
</dbReference>
<comment type="caution">
    <text evidence="1">The sequence shown here is derived from an EMBL/GenBank/DDBJ whole genome shotgun (WGS) entry which is preliminary data.</text>
</comment>
<dbReference type="InterPro" id="IPR023122">
    <property type="entry name" value="NE1680-like_sf"/>
</dbReference>